<proteinExistence type="predicted"/>
<accession>A0A195CGA7</accession>
<dbReference type="AlphaFoldDB" id="A0A195CGA7"/>
<protein>
    <submittedName>
        <fullName evidence="2">Uncharacterized protein</fullName>
    </submittedName>
</protein>
<keyword evidence="1" id="KW-0812">Transmembrane</keyword>
<reference evidence="2 3" key="1">
    <citation type="submission" date="2016-03" db="EMBL/GenBank/DDBJ databases">
        <title>Cyphomyrmex costatus WGS genome.</title>
        <authorList>
            <person name="Nygaard S."/>
            <person name="Hu H."/>
            <person name="Boomsma J."/>
            <person name="Zhang G."/>
        </authorList>
    </citation>
    <scope>NUCLEOTIDE SEQUENCE [LARGE SCALE GENOMIC DNA]</scope>
    <source>
        <strain evidence="2">MS0001</strain>
        <tissue evidence="2">Whole body</tissue>
    </source>
</reference>
<keyword evidence="1" id="KW-1133">Transmembrane helix</keyword>
<evidence type="ECO:0000313" key="2">
    <source>
        <dbReference type="EMBL" id="KYM99752.1"/>
    </source>
</evidence>
<organism evidence="2 3">
    <name type="scientific">Cyphomyrmex costatus</name>
    <dbReference type="NCBI Taxonomy" id="456900"/>
    <lineage>
        <taxon>Eukaryota</taxon>
        <taxon>Metazoa</taxon>
        <taxon>Ecdysozoa</taxon>
        <taxon>Arthropoda</taxon>
        <taxon>Hexapoda</taxon>
        <taxon>Insecta</taxon>
        <taxon>Pterygota</taxon>
        <taxon>Neoptera</taxon>
        <taxon>Endopterygota</taxon>
        <taxon>Hymenoptera</taxon>
        <taxon>Apocrita</taxon>
        <taxon>Aculeata</taxon>
        <taxon>Formicoidea</taxon>
        <taxon>Formicidae</taxon>
        <taxon>Myrmicinae</taxon>
        <taxon>Cyphomyrmex</taxon>
    </lineage>
</organism>
<gene>
    <name evidence="2" type="ORF">ALC62_09370</name>
</gene>
<evidence type="ECO:0000256" key="1">
    <source>
        <dbReference type="SAM" id="Phobius"/>
    </source>
</evidence>
<feature type="transmembrane region" description="Helical" evidence="1">
    <location>
        <begin position="47"/>
        <end position="66"/>
    </location>
</feature>
<keyword evidence="1" id="KW-0472">Membrane</keyword>
<evidence type="ECO:0000313" key="3">
    <source>
        <dbReference type="Proteomes" id="UP000078542"/>
    </source>
</evidence>
<keyword evidence="3" id="KW-1185">Reference proteome</keyword>
<dbReference type="Proteomes" id="UP000078542">
    <property type="component" value="Unassembled WGS sequence"/>
</dbReference>
<feature type="transmembrane region" description="Helical" evidence="1">
    <location>
        <begin position="21"/>
        <end position="41"/>
    </location>
</feature>
<sequence>MSTSSTRKWRTLVARYARDNCVLTLMITWNYVCAALYVHWARLRLTAALYVRCIGQIGLAYGVPLIDCDSHKNMFKKPHCMQHYRD</sequence>
<name>A0A195CGA7_9HYME</name>
<dbReference type="EMBL" id="KQ977791">
    <property type="protein sequence ID" value="KYM99752.1"/>
    <property type="molecule type" value="Genomic_DNA"/>
</dbReference>